<keyword evidence="5 10" id="KW-0547">Nucleotide-binding</keyword>
<dbReference type="NCBIfam" id="TIGR01313">
    <property type="entry name" value="therm_gnt_kin"/>
    <property type="match status" value="1"/>
</dbReference>
<gene>
    <name evidence="11" type="ORF">GIY30_20785</name>
</gene>
<keyword evidence="7 10" id="KW-0067">ATP-binding</keyword>
<comment type="caution">
    <text evidence="11">The sequence shown here is derived from an EMBL/GenBank/DDBJ whole genome shotgun (WGS) entry which is preliminary data.</text>
</comment>
<dbReference type="EC" id="2.7.1.12" evidence="3 10"/>
<reference evidence="11 12" key="1">
    <citation type="submission" date="2019-11" db="EMBL/GenBank/DDBJ databases">
        <title>Gordonia sp. nov., a novel actinobacterium isolated from mangrove soil in Hainan.</title>
        <authorList>
            <person name="Huang X."/>
            <person name="Xie Y."/>
            <person name="Chu X."/>
            <person name="Xiao K."/>
        </authorList>
    </citation>
    <scope>NUCLEOTIDE SEQUENCE [LARGE SCALE GENOMIC DNA]</scope>
    <source>
        <strain evidence="11 12">HNM0687</strain>
    </source>
</reference>
<dbReference type="PANTHER" id="PTHR43442">
    <property type="entry name" value="GLUCONOKINASE-RELATED"/>
    <property type="match status" value="1"/>
</dbReference>
<evidence type="ECO:0000313" key="11">
    <source>
        <dbReference type="EMBL" id="MXP23778.1"/>
    </source>
</evidence>
<evidence type="ECO:0000256" key="6">
    <source>
        <dbReference type="ARBA" id="ARBA00022777"/>
    </source>
</evidence>
<evidence type="ECO:0000256" key="8">
    <source>
        <dbReference type="ARBA" id="ARBA00023064"/>
    </source>
</evidence>
<dbReference type="GO" id="GO:0019521">
    <property type="term" value="P:D-gluconate metabolic process"/>
    <property type="evidence" value="ECO:0007669"/>
    <property type="project" value="UniProtKB-KW"/>
</dbReference>
<evidence type="ECO:0000256" key="5">
    <source>
        <dbReference type="ARBA" id="ARBA00022741"/>
    </source>
</evidence>
<comment type="similarity">
    <text evidence="2 10">Belongs to the gluconokinase GntK/GntV family.</text>
</comment>
<dbReference type="InterPro" id="IPR031322">
    <property type="entry name" value="Shikimate/glucono_kinase"/>
</dbReference>
<dbReference type="GO" id="GO:0046316">
    <property type="term" value="F:gluconokinase activity"/>
    <property type="evidence" value="ECO:0007669"/>
    <property type="project" value="UniProtKB-EC"/>
</dbReference>
<dbReference type="Pfam" id="PF01202">
    <property type="entry name" value="SKI"/>
    <property type="match status" value="1"/>
</dbReference>
<keyword evidence="8" id="KW-0311">Gluconate utilization</keyword>
<dbReference type="RefSeq" id="WP_160903957.1">
    <property type="nucleotide sequence ID" value="NZ_CP102850.1"/>
</dbReference>
<comment type="catalytic activity">
    <reaction evidence="9 10">
        <text>D-gluconate + ATP = 6-phospho-D-gluconate + ADP + H(+)</text>
        <dbReference type="Rhea" id="RHEA:19433"/>
        <dbReference type="ChEBI" id="CHEBI:15378"/>
        <dbReference type="ChEBI" id="CHEBI:18391"/>
        <dbReference type="ChEBI" id="CHEBI:30616"/>
        <dbReference type="ChEBI" id="CHEBI:58759"/>
        <dbReference type="ChEBI" id="CHEBI:456216"/>
        <dbReference type="EC" id="2.7.1.12"/>
    </reaction>
</comment>
<dbReference type="EMBL" id="WMBR01000006">
    <property type="protein sequence ID" value="MXP23778.1"/>
    <property type="molecule type" value="Genomic_DNA"/>
</dbReference>
<dbReference type="GO" id="GO:0005524">
    <property type="term" value="F:ATP binding"/>
    <property type="evidence" value="ECO:0007669"/>
    <property type="project" value="UniProtKB-KW"/>
</dbReference>
<evidence type="ECO:0000256" key="10">
    <source>
        <dbReference type="RuleBase" id="RU363066"/>
    </source>
</evidence>
<evidence type="ECO:0000256" key="7">
    <source>
        <dbReference type="ARBA" id="ARBA00022840"/>
    </source>
</evidence>
<dbReference type="FunFam" id="3.40.50.300:FF:000522">
    <property type="entry name" value="Gluconokinase"/>
    <property type="match status" value="1"/>
</dbReference>
<keyword evidence="6 10" id="KW-0418">Kinase</keyword>
<evidence type="ECO:0000256" key="4">
    <source>
        <dbReference type="ARBA" id="ARBA00022679"/>
    </source>
</evidence>
<dbReference type="GO" id="GO:0005737">
    <property type="term" value="C:cytoplasm"/>
    <property type="evidence" value="ECO:0007669"/>
    <property type="project" value="TreeGrafter"/>
</dbReference>
<proteinExistence type="inferred from homology"/>
<comment type="pathway">
    <text evidence="1">Carbohydrate acid metabolism.</text>
</comment>
<dbReference type="AlphaFoldDB" id="A0A6L7GYF4"/>
<dbReference type="Proteomes" id="UP000475545">
    <property type="component" value="Unassembled WGS sequence"/>
</dbReference>
<evidence type="ECO:0000313" key="12">
    <source>
        <dbReference type="Proteomes" id="UP000475545"/>
    </source>
</evidence>
<evidence type="ECO:0000256" key="2">
    <source>
        <dbReference type="ARBA" id="ARBA00008420"/>
    </source>
</evidence>
<keyword evidence="4 10" id="KW-0808">Transferase</keyword>
<keyword evidence="12" id="KW-1185">Reference proteome</keyword>
<accession>A0A6L7GYF4</accession>
<dbReference type="InterPro" id="IPR027417">
    <property type="entry name" value="P-loop_NTPase"/>
</dbReference>
<dbReference type="PANTHER" id="PTHR43442:SF3">
    <property type="entry name" value="GLUCONOKINASE-RELATED"/>
    <property type="match status" value="1"/>
</dbReference>
<protein>
    <recommendedName>
        <fullName evidence="3 10">Gluconokinase</fullName>
        <ecNumber evidence="3 10">2.7.1.12</ecNumber>
    </recommendedName>
</protein>
<dbReference type="CDD" id="cd02021">
    <property type="entry name" value="GntK"/>
    <property type="match status" value="1"/>
</dbReference>
<name>A0A6L7GYF4_9ACTN</name>
<sequence>MRSSVVVMGVSGSGKSTVGMALARRLQVPFADADDFHSPQNVAKMSSGSALDDDDRRPWLDAVGQWLAEHADGGVVSCSALKLSYRDQLRAHAPLVFFVHLDGPIEVITRRQASRPGHFMPAALLESQFDTLEPLGSDEAGGVVDVDQDVAVIVGQTVALLQECDRA</sequence>
<organism evidence="11 12">
    <name type="scientific">Gordonia mangrovi</name>
    <dbReference type="NCBI Taxonomy" id="2665643"/>
    <lineage>
        <taxon>Bacteria</taxon>
        <taxon>Bacillati</taxon>
        <taxon>Actinomycetota</taxon>
        <taxon>Actinomycetes</taxon>
        <taxon>Mycobacteriales</taxon>
        <taxon>Gordoniaceae</taxon>
        <taxon>Gordonia</taxon>
    </lineage>
</organism>
<dbReference type="SUPFAM" id="SSF52540">
    <property type="entry name" value="P-loop containing nucleoside triphosphate hydrolases"/>
    <property type="match status" value="1"/>
</dbReference>
<evidence type="ECO:0000256" key="9">
    <source>
        <dbReference type="ARBA" id="ARBA00048090"/>
    </source>
</evidence>
<dbReference type="Gene3D" id="3.40.50.300">
    <property type="entry name" value="P-loop containing nucleotide triphosphate hydrolases"/>
    <property type="match status" value="1"/>
</dbReference>
<dbReference type="InterPro" id="IPR006001">
    <property type="entry name" value="Therm_gnt_kin"/>
</dbReference>
<evidence type="ECO:0000256" key="1">
    <source>
        <dbReference type="ARBA" id="ARBA00004761"/>
    </source>
</evidence>
<evidence type="ECO:0000256" key="3">
    <source>
        <dbReference type="ARBA" id="ARBA00012054"/>
    </source>
</evidence>